<keyword evidence="2" id="KW-0560">Oxidoreductase</keyword>
<dbReference type="OrthoDB" id="9780520at2"/>
<dbReference type="Gene3D" id="3.90.180.10">
    <property type="entry name" value="Medium-chain alcohol dehydrogenases, catalytic domain"/>
    <property type="match status" value="1"/>
</dbReference>
<dbReference type="GO" id="GO:0035925">
    <property type="term" value="F:mRNA 3'-UTR AU-rich region binding"/>
    <property type="evidence" value="ECO:0007669"/>
    <property type="project" value="TreeGrafter"/>
</dbReference>
<accession>A0A6P2BYV7</accession>
<name>A0A6P2BYV7_9ACTN</name>
<feature type="domain" description="Enoyl reductase (ER)" evidence="3">
    <location>
        <begin position="10"/>
        <end position="318"/>
    </location>
</feature>
<dbReference type="InterPro" id="IPR047618">
    <property type="entry name" value="QOR-like"/>
</dbReference>
<dbReference type="SMART" id="SM00829">
    <property type="entry name" value="PKS_ER"/>
    <property type="match status" value="1"/>
</dbReference>
<dbReference type="EMBL" id="RPFW01000004">
    <property type="protein sequence ID" value="TVZ03401.1"/>
    <property type="molecule type" value="Genomic_DNA"/>
</dbReference>
<dbReference type="FunFam" id="3.40.50.720:FF:000053">
    <property type="entry name" value="Quinone oxidoreductase 1"/>
    <property type="match status" value="1"/>
</dbReference>
<dbReference type="AlphaFoldDB" id="A0A6P2BYV7"/>
<evidence type="ECO:0000256" key="2">
    <source>
        <dbReference type="ARBA" id="ARBA00023002"/>
    </source>
</evidence>
<organism evidence="4 5">
    <name type="scientific">Trebonia kvetii</name>
    <dbReference type="NCBI Taxonomy" id="2480626"/>
    <lineage>
        <taxon>Bacteria</taxon>
        <taxon>Bacillati</taxon>
        <taxon>Actinomycetota</taxon>
        <taxon>Actinomycetes</taxon>
        <taxon>Streptosporangiales</taxon>
        <taxon>Treboniaceae</taxon>
        <taxon>Trebonia</taxon>
    </lineage>
</organism>
<dbReference type="Gene3D" id="3.40.50.720">
    <property type="entry name" value="NAD(P)-binding Rossmann-like Domain"/>
    <property type="match status" value="1"/>
</dbReference>
<dbReference type="GO" id="GO:0003960">
    <property type="term" value="F:quinone reductase (NADPH) activity"/>
    <property type="evidence" value="ECO:0007669"/>
    <property type="project" value="InterPro"/>
</dbReference>
<evidence type="ECO:0000313" key="4">
    <source>
        <dbReference type="EMBL" id="TVZ03401.1"/>
    </source>
</evidence>
<proteinExistence type="predicted"/>
<dbReference type="PANTHER" id="PTHR48106:SF13">
    <property type="entry name" value="QUINONE OXIDOREDUCTASE-RELATED"/>
    <property type="match status" value="1"/>
</dbReference>
<dbReference type="GO" id="GO:0005829">
    <property type="term" value="C:cytosol"/>
    <property type="evidence" value="ECO:0007669"/>
    <property type="project" value="TreeGrafter"/>
</dbReference>
<dbReference type="InterPro" id="IPR011032">
    <property type="entry name" value="GroES-like_sf"/>
</dbReference>
<dbReference type="PANTHER" id="PTHR48106">
    <property type="entry name" value="QUINONE OXIDOREDUCTASE PIG3-RELATED"/>
    <property type="match status" value="1"/>
</dbReference>
<dbReference type="SUPFAM" id="SSF51735">
    <property type="entry name" value="NAD(P)-binding Rossmann-fold domains"/>
    <property type="match status" value="1"/>
</dbReference>
<reference evidence="4 5" key="1">
    <citation type="submission" date="2018-11" db="EMBL/GenBank/DDBJ databases">
        <title>Trebonia kvetii gen.nov., sp.nov., a novel acidophilic actinobacterium, and proposal of the new actinobacterial family Treboniaceae fam. nov.</title>
        <authorList>
            <person name="Rapoport D."/>
            <person name="Sagova-Mareckova M."/>
            <person name="Sedlacek I."/>
            <person name="Provaznik J."/>
            <person name="Kralova S."/>
            <person name="Pavlinic D."/>
            <person name="Benes V."/>
            <person name="Kopecky J."/>
        </authorList>
    </citation>
    <scope>NUCLEOTIDE SEQUENCE [LARGE SCALE GENOMIC DNA]</scope>
    <source>
        <strain evidence="4 5">15Tr583</strain>
    </source>
</reference>
<dbReference type="RefSeq" id="WP_145856729.1">
    <property type="nucleotide sequence ID" value="NZ_RPFW01000004.1"/>
</dbReference>
<dbReference type="InterPro" id="IPR020843">
    <property type="entry name" value="ER"/>
</dbReference>
<dbReference type="SUPFAM" id="SSF50129">
    <property type="entry name" value="GroES-like"/>
    <property type="match status" value="1"/>
</dbReference>
<protein>
    <submittedName>
        <fullName evidence="4">Quinone oxidoreductase</fullName>
    </submittedName>
</protein>
<gene>
    <name evidence="4" type="ORF">EAS64_23670</name>
</gene>
<dbReference type="InterPro" id="IPR013154">
    <property type="entry name" value="ADH-like_N"/>
</dbReference>
<dbReference type="InterPro" id="IPR036291">
    <property type="entry name" value="NAD(P)-bd_dom_sf"/>
</dbReference>
<dbReference type="Pfam" id="PF08240">
    <property type="entry name" value="ADH_N"/>
    <property type="match status" value="1"/>
</dbReference>
<keyword evidence="1" id="KW-0521">NADP</keyword>
<dbReference type="InterPro" id="IPR013149">
    <property type="entry name" value="ADH-like_C"/>
</dbReference>
<dbReference type="GO" id="GO:0070402">
    <property type="term" value="F:NADPH binding"/>
    <property type="evidence" value="ECO:0007669"/>
    <property type="project" value="TreeGrafter"/>
</dbReference>
<evidence type="ECO:0000259" key="3">
    <source>
        <dbReference type="SMART" id="SM00829"/>
    </source>
</evidence>
<comment type="caution">
    <text evidence="4">The sequence shown here is derived from an EMBL/GenBank/DDBJ whole genome shotgun (WGS) entry which is preliminary data.</text>
</comment>
<evidence type="ECO:0000256" key="1">
    <source>
        <dbReference type="ARBA" id="ARBA00022857"/>
    </source>
</evidence>
<keyword evidence="5" id="KW-1185">Reference proteome</keyword>
<sequence length="320" mass="32922">MRAIVISELGGPEQMVLADHPDPVPGPGQVLVQVAAAGVNFIDIYRRSGVYPQPVPYVPGSEGAGTVVAVGDGVAEFAAGDHVAWAEGPGSYAELAVVDARWAVPVPGGVDLKAAAAVMLQGLTAHYLCHSTFPVAEGTVAVVHAAAGGVGLLLTQMIKGLGGTVIATTSSADKAALARQAGADFTAGYADFSAVAREVTGGRGADVVFDGVGKDTFDSSLSALRPRGMMVLFGGSSGQVPPFNPQRLNSGGSLFLTRPTLGHYIADRTELLWRSGDLFRWIGKGELNVRVGAEYPLADAGRAHEDLAGRRTTGKLILVP</sequence>
<evidence type="ECO:0000313" key="5">
    <source>
        <dbReference type="Proteomes" id="UP000460272"/>
    </source>
</evidence>
<dbReference type="Proteomes" id="UP000460272">
    <property type="component" value="Unassembled WGS sequence"/>
</dbReference>
<dbReference type="Pfam" id="PF00107">
    <property type="entry name" value="ADH_zinc_N"/>
    <property type="match status" value="1"/>
</dbReference>
<dbReference type="CDD" id="cd05286">
    <property type="entry name" value="QOR2"/>
    <property type="match status" value="1"/>
</dbReference>